<dbReference type="RefSeq" id="WP_262567240.1">
    <property type="nucleotide sequence ID" value="NZ_JAPFCC010000001.1"/>
</dbReference>
<evidence type="ECO:0000313" key="3">
    <source>
        <dbReference type="Proteomes" id="UP001209854"/>
    </source>
</evidence>
<dbReference type="Proteomes" id="UP001209854">
    <property type="component" value="Unassembled WGS sequence"/>
</dbReference>
<gene>
    <name evidence="2" type="ORF">NX722_06305</name>
</gene>
<evidence type="ECO:0000256" key="1">
    <source>
        <dbReference type="SAM" id="MobiDB-lite"/>
    </source>
</evidence>
<comment type="caution">
    <text evidence="2">The sequence shown here is derived from an EMBL/GenBank/DDBJ whole genome shotgun (WGS) entry which is preliminary data.</text>
</comment>
<organism evidence="2 3">
    <name type="scientific">Endozoicomonas gorgoniicola</name>
    <dbReference type="NCBI Taxonomy" id="1234144"/>
    <lineage>
        <taxon>Bacteria</taxon>
        <taxon>Pseudomonadati</taxon>
        <taxon>Pseudomonadota</taxon>
        <taxon>Gammaproteobacteria</taxon>
        <taxon>Oceanospirillales</taxon>
        <taxon>Endozoicomonadaceae</taxon>
        <taxon>Endozoicomonas</taxon>
    </lineage>
</organism>
<accession>A0ABT3MSB5</accession>
<name>A0ABT3MSB5_9GAMM</name>
<reference evidence="2 3" key="1">
    <citation type="submission" date="2022-10" db="EMBL/GenBank/DDBJ databases">
        <title>High-quality genome sequences of two octocoral-associated bacteria, Endozoicomonas euniceicola EF212 and Endozoicomonas gorgoniicola PS125.</title>
        <authorList>
            <person name="Chiou Y.-J."/>
            <person name="Chen Y.-H."/>
        </authorList>
    </citation>
    <scope>NUCLEOTIDE SEQUENCE [LARGE SCALE GENOMIC DNA]</scope>
    <source>
        <strain evidence="2 3">PS125</strain>
    </source>
</reference>
<protein>
    <submittedName>
        <fullName evidence="2">Uncharacterized protein</fullName>
    </submittedName>
</protein>
<proteinExistence type="predicted"/>
<feature type="region of interest" description="Disordered" evidence="1">
    <location>
        <begin position="17"/>
        <end position="36"/>
    </location>
</feature>
<dbReference type="EMBL" id="JAPFCC010000001">
    <property type="protein sequence ID" value="MCW7552266.1"/>
    <property type="molecule type" value="Genomic_DNA"/>
</dbReference>
<sequence>MWLFPLAKSTRQFLSGASSWSSTPENSQYASPLKSSTTGDWQRAFWWTVLIVKVTLEDLLFRVPATLNIVASITDSRFQWHVDGTDNLHEPTALTVGDHENKKIIKVTNVGMFTGDNNSKFAKAKIWHEMNALPDSYKPVTNNIIKLYMLRALSPDIS</sequence>
<evidence type="ECO:0000313" key="2">
    <source>
        <dbReference type="EMBL" id="MCW7552266.1"/>
    </source>
</evidence>
<keyword evidence="3" id="KW-1185">Reference proteome</keyword>